<dbReference type="AlphaFoldDB" id="A0A8T1MRA6"/>
<dbReference type="OrthoDB" id="6245924at2759"/>
<evidence type="ECO:0000313" key="2">
    <source>
        <dbReference type="EMBL" id="KAG5451432.1"/>
    </source>
</evidence>
<sequence>MAILEYRWNRTGCPEEKSPNFKECYGKLPKDTLLTCAAEFEWPYRVNESWLKFPNCSWTPLVSVEDELYSVGRLYTLFNINNPILQARFTERKLSWHIRQTEEEMSLQPQDREWMFPLIKQAYQQKEGNSWHSPQVEEVIDLRRLVEPIEVIQFTARLYTLHRYEKHIFCKMTFFVENQTIHVKECKHKYDWTPQVSGQLSENEKSQPWFIRMLDLLTEQFSGVNPLETPFALPKVEHAVRRLVREDQVNTTLLQFTVKFKSLRCQSAMLYSKCDSDKENIVCDVVVRNSTSMSSEPELTSVSDCWHSVKLPMHSVNRWISIHPEQLADPKWRDRLKQAVQVHNNNFIDPPDYTHYYASDVHITASSSETEDRTIMFQLILEMQKPVKAHRSCQVVIKESPGRTLDFTVYNCEEEYFLTENKLSPIFRPIRKNEESVEAFVRLKKLAEAKANLILTDTDFYHKLSHIQECKIKNDGTPTVAFEMVLLKTDCNRINKTNRRGDSNCAVQDFATAVICDVHAKSLSWLYAFHYVEVTNCHFVDPKPPHLNLPPTYLDIMAAETEFPVILKQVEVEFNKINTDSKYYGLIAVEDVSNSTAKTDLSLFVTFKVTLQSTNWEKKNANIFAKSDDIDKKNQKLVSCHVSVRALAHEQAYELSISGCNETRLLNIQNGLQTLTKYENDDLWSVAKEATEILTNYSSENVTFRVHQIQLLDREKFLGDHVSFNLYLWWHWGPSMMLDSPYTHKHFIVCRVTHGIRTFPRKRKTLDIRGCHSIERQDQSTQRQLLSHEEFRKYNLDPLLPRFSHLISGKIGSRGPLKIEGIFAYGRIPKLGEKFDFYANLRPESIPEQCTHSSTGATAAEQCSSFQGFIQCHCKVASEPRTSAVHELEVVQCKQITKQPVKKAREDPVIPFNITLAHENRFVSVINSLRQNFPTDKVIYGDPAVRRIEKRLIAGQDLEVTLDIRPNKCNDSLTLTECDFWRYSHYIECKLIGHYVDWTHSPSIYLTAHTCQKVLNQSDSVIKQLLLTESGLTTNRNDSISSETKKSKLSIQIEYAIATVEDITTEHKNGRLVTFNVTLQPQTCTNTLPLRNDTQCSDWLPKGYVACRGRMFEGLQVDSQPETKLFDCHQITPMMSSQSTGLSAASTPSPVPVTAALQE</sequence>
<organism evidence="2 3">
    <name type="scientific">Clonorchis sinensis</name>
    <name type="common">Chinese liver fluke</name>
    <dbReference type="NCBI Taxonomy" id="79923"/>
    <lineage>
        <taxon>Eukaryota</taxon>
        <taxon>Metazoa</taxon>
        <taxon>Spiralia</taxon>
        <taxon>Lophotrochozoa</taxon>
        <taxon>Platyhelminthes</taxon>
        <taxon>Trematoda</taxon>
        <taxon>Digenea</taxon>
        <taxon>Opisthorchiida</taxon>
        <taxon>Opisthorchiata</taxon>
        <taxon>Opisthorchiidae</taxon>
        <taxon>Clonorchis</taxon>
    </lineage>
</organism>
<evidence type="ECO:0000313" key="3">
    <source>
        <dbReference type="Proteomes" id="UP000286415"/>
    </source>
</evidence>
<gene>
    <name evidence="2" type="ORF">CSKR_201428</name>
</gene>
<accession>A0A8T1MRA6</accession>
<protein>
    <submittedName>
        <fullName evidence="2">Uncharacterized protein</fullName>
    </submittedName>
</protein>
<reference evidence="2 3" key="2">
    <citation type="journal article" date="2021" name="Genomics">
        <title>High-quality reference genome for Clonorchis sinensis.</title>
        <authorList>
            <person name="Young N.D."/>
            <person name="Stroehlein A.J."/>
            <person name="Kinkar L."/>
            <person name="Wang T."/>
            <person name="Sohn W.M."/>
            <person name="Chang B.C.H."/>
            <person name="Kaur P."/>
            <person name="Weisz D."/>
            <person name="Dudchenko O."/>
            <person name="Aiden E.L."/>
            <person name="Korhonen P.K."/>
            <person name="Gasser R.B."/>
        </authorList>
    </citation>
    <scope>NUCLEOTIDE SEQUENCE [LARGE SCALE GENOMIC DNA]</scope>
    <source>
        <strain evidence="2">Cs-k2</strain>
    </source>
</reference>
<comment type="caution">
    <text evidence="2">The sequence shown here is derived from an EMBL/GenBank/DDBJ whole genome shotgun (WGS) entry which is preliminary data.</text>
</comment>
<reference evidence="2 3" key="1">
    <citation type="journal article" date="2018" name="Biotechnol. Adv.">
        <title>Improved genomic resources and new bioinformatic workflow for the carcinogenic parasite Clonorchis sinensis: Biotechnological implications.</title>
        <authorList>
            <person name="Wang D."/>
            <person name="Korhonen P.K."/>
            <person name="Gasser R.B."/>
            <person name="Young N.D."/>
        </authorList>
    </citation>
    <scope>NUCLEOTIDE SEQUENCE [LARGE SCALE GENOMIC DNA]</scope>
    <source>
        <strain evidence="2">Cs-k2</strain>
    </source>
</reference>
<feature type="region of interest" description="Disordered" evidence="1">
    <location>
        <begin position="1137"/>
        <end position="1159"/>
    </location>
</feature>
<name>A0A8T1MRA6_CLOSI</name>
<evidence type="ECO:0000256" key="1">
    <source>
        <dbReference type="SAM" id="MobiDB-lite"/>
    </source>
</evidence>
<dbReference type="Proteomes" id="UP000286415">
    <property type="component" value="Unassembled WGS sequence"/>
</dbReference>
<proteinExistence type="predicted"/>
<keyword evidence="3" id="KW-1185">Reference proteome</keyword>
<dbReference type="EMBL" id="NIRI02000042">
    <property type="protein sequence ID" value="KAG5451432.1"/>
    <property type="molecule type" value="Genomic_DNA"/>
</dbReference>
<feature type="compositionally biased region" description="Polar residues" evidence="1">
    <location>
        <begin position="1137"/>
        <end position="1148"/>
    </location>
</feature>